<evidence type="ECO:0000256" key="1">
    <source>
        <dbReference type="SAM" id="MobiDB-lite"/>
    </source>
</evidence>
<evidence type="ECO:0000313" key="2">
    <source>
        <dbReference type="EMBL" id="MPC61509.1"/>
    </source>
</evidence>
<accession>A0A5B7GVE5</accession>
<dbReference type="AlphaFoldDB" id="A0A5B7GVE5"/>
<protein>
    <submittedName>
        <fullName evidence="2">Uncharacterized protein</fullName>
    </submittedName>
</protein>
<name>A0A5B7GVE5_PORTR</name>
<gene>
    <name evidence="2" type="ORF">E2C01_055582</name>
</gene>
<dbReference type="Proteomes" id="UP000324222">
    <property type="component" value="Unassembled WGS sequence"/>
</dbReference>
<keyword evidence="3" id="KW-1185">Reference proteome</keyword>
<evidence type="ECO:0000313" key="3">
    <source>
        <dbReference type="Proteomes" id="UP000324222"/>
    </source>
</evidence>
<comment type="caution">
    <text evidence="2">The sequence shown here is derived from an EMBL/GenBank/DDBJ whole genome shotgun (WGS) entry which is preliminary data.</text>
</comment>
<sequence length="21" mass="2135">MRSRNQTGVGENVACRAAGTG</sequence>
<dbReference type="EMBL" id="VSRR010018600">
    <property type="protein sequence ID" value="MPC61509.1"/>
    <property type="molecule type" value="Genomic_DNA"/>
</dbReference>
<proteinExistence type="predicted"/>
<feature type="region of interest" description="Disordered" evidence="1">
    <location>
        <begin position="1"/>
        <end position="21"/>
    </location>
</feature>
<reference evidence="2 3" key="1">
    <citation type="submission" date="2019-05" db="EMBL/GenBank/DDBJ databases">
        <title>Another draft genome of Portunus trituberculatus and its Hox gene families provides insights of decapod evolution.</title>
        <authorList>
            <person name="Jeong J.-H."/>
            <person name="Song I."/>
            <person name="Kim S."/>
            <person name="Choi T."/>
            <person name="Kim D."/>
            <person name="Ryu S."/>
            <person name="Kim W."/>
        </authorList>
    </citation>
    <scope>NUCLEOTIDE SEQUENCE [LARGE SCALE GENOMIC DNA]</scope>
    <source>
        <tissue evidence="2">Muscle</tissue>
    </source>
</reference>
<organism evidence="2 3">
    <name type="scientific">Portunus trituberculatus</name>
    <name type="common">Swimming crab</name>
    <name type="synonym">Neptunus trituberculatus</name>
    <dbReference type="NCBI Taxonomy" id="210409"/>
    <lineage>
        <taxon>Eukaryota</taxon>
        <taxon>Metazoa</taxon>
        <taxon>Ecdysozoa</taxon>
        <taxon>Arthropoda</taxon>
        <taxon>Crustacea</taxon>
        <taxon>Multicrustacea</taxon>
        <taxon>Malacostraca</taxon>
        <taxon>Eumalacostraca</taxon>
        <taxon>Eucarida</taxon>
        <taxon>Decapoda</taxon>
        <taxon>Pleocyemata</taxon>
        <taxon>Brachyura</taxon>
        <taxon>Eubrachyura</taxon>
        <taxon>Portunoidea</taxon>
        <taxon>Portunidae</taxon>
        <taxon>Portuninae</taxon>
        <taxon>Portunus</taxon>
    </lineage>
</organism>